<name>A0A0C2CLR7_9BILA</name>
<protein>
    <recommendedName>
        <fullName evidence="4">G-protein coupled receptors family 1 profile domain-containing protein</fullName>
    </recommendedName>
</protein>
<keyword evidence="1" id="KW-1133">Transmembrane helix</keyword>
<dbReference type="PANTHER" id="PTHR23360:SF5">
    <property type="entry name" value="G-PROTEIN COUPLED RECEPTORS FAMILY 1 PROFILE DOMAIN-CONTAINING PROTEIN"/>
    <property type="match status" value="1"/>
</dbReference>
<reference evidence="2 3" key="1">
    <citation type="submission" date="2013-12" db="EMBL/GenBank/DDBJ databases">
        <title>Draft genome of the parsitic nematode Ancylostoma duodenale.</title>
        <authorList>
            <person name="Mitreva M."/>
        </authorList>
    </citation>
    <scope>NUCLEOTIDE SEQUENCE [LARGE SCALE GENOMIC DNA]</scope>
    <source>
        <strain evidence="2 3">Zhejiang</strain>
    </source>
</reference>
<evidence type="ECO:0000313" key="3">
    <source>
        <dbReference type="Proteomes" id="UP000054047"/>
    </source>
</evidence>
<sequence>MRTVFKSIFITVAIVIVGWFTTFLINSLSFYITNSDYVRMVINMYAGITVNIGTGANAFVHYAINTEYRDVIKQMLGFRFYRARMIEVSTMHGLDSSKKKTTGATVIR</sequence>
<feature type="transmembrane region" description="Helical" evidence="1">
    <location>
        <begin position="44"/>
        <end position="64"/>
    </location>
</feature>
<dbReference type="EMBL" id="KN734294">
    <property type="protein sequence ID" value="KIH57518.1"/>
    <property type="molecule type" value="Genomic_DNA"/>
</dbReference>
<dbReference type="AlphaFoldDB" id="A0A0C2CLR7"/>
<dbReference type="PANTHER" id="PTHR23360">
    <property type="entry name" value="G-PROTEIN COUPLED RECEPTORS FAMILY 1 PROFILE DOMAIN-CONTAINING PROTEIN-RELATED"/>
    <property type="match status" value="1"/>
</dbReference>
<feature type="transmembrane region" description="Helical" evidence="1">
    <location>
        <begin position="7"/>
        <end position="32"/>
    </location>
</feature>
<organism evidence="2 3">
    <name type="scientific">Ancylostoma duodenale</name>
    <dbReference type="NCBI Taxonomy" id="51022"/>
    <lineage>
        <taxon>Eukaryota</taxon>
        <taxon>Metazoa</taxon>
        <taxon>Ecdysozoa</taxon>
        <taxon>Nematoda</taxon>
        <taxon>Chromadorea</taxon>
        <taxon>Rhabditida</taxon>
        <taxon>Rhabditina</taxon>
        <taxon>Rhabditomorpha</taxon>
        <taxon>Strongyloidea</taxon>
        <taxon>Ancylostomatidae</taxon>
        <taxon>Ancylostomatinae</taxon>
        <taxon>Ancylostoma</taxon>
    </lineage>
</organism>
<dbReference type="InterPro" id="IPR047130">
    <property type="entry name" value="7TM_GPCR_Srsx_nematod"/>
</dbReference>
<evidence type="ECO:0000313" key="2">
    <source>
        <dbReference type="EMBL" id="KIH57518.1"/>
    </source>
</evidence>
<evidence type="ECO:0008006" key="4">
    <source>
        <dbReference type="Google" id="ProtNLM"/>
    </source>
</evidence>
<keyword evidence="3" id="KW-1185">Reference proteome</keyword>
<dbReference type="InterPro" id="IPR019424">
    <property type="entry name" value="7TM_GPCR_Srsx"/>
</dbReference>
<accession>A0A0C2CLR7</accession>
<dbReference type="Proteomes" id="UP000054047">
    <property type="component" value="Unassembled WGS sequence"/>
</dbReference>
<keyword evidence="1" id="KW-0812">Transmembrane</keyword>
<dbReference type="SUPFAM" id="SSF81321">
    <property type="entry name" value="Family A G protein-coupled receptor-like"/>
    <property type="match status" value="1"/>
</dbReference>
<keyword evidence="1" id="KW-0472">Membrane</keyword>
<dbReference type="Pfam" id="PF10320">
    <property type="entry name" value="7TM_GPCR_Srsx"/>
    <property type="match status" value="1"/>
</dbReference>
<gene>
    <name evidence="2" type="ORF">ANCDUO_12291</name>
</gene>
<evidence type="ECO:0000256" key="1">
    <source>
        <dbReference type="SAM" id="Phobius"/>
    </source>
</evidence>
<proteinExistence type="predicted"/>
<dbReference type="OrthoDB" id="5820127at2759"/>